<dbReference type="PANTHER" id="PTHR45615">
    <property type="entry name" value="MYOSIN HEAVY CHAIN, NON-MUSCLE"/>
    <property type="match status" value="1"/>
</dbReference>
<feature type="region of interest" description="Disordered" evidence="2">
    <location>
        <begin position="552"/>
        <end position="648"/>
    </location>
</feature>
<feature type="compositionally biased region" description="Polar residues" evidence="2">
    <location>
        <begin position="1032"/>
        <end position="1044"/>
    </location>
</feature>
<organism evidence="5 6">
    <name type="scientific">Botrytis paeoniae</name>
    <dbReference type="NCBI Taxonomy" id="278948"/>
    <lineage>
        <taxon>Eukaryota</taxon>
        <taxon>Fungi</taxon>
        <taxon>Dikarya</taxon>
        <taxon>Ascomycota</taxon>
        <taxon>Pezizomycotina</taxon>
        <taxon>Leotiomycetes</taxon>
        <taxon>Helotiales</taxon>
        <taxon>Sclerotiniaceae</taxon>
        <taxon>Botrytis</taxon>
    </lineage>
</organism>
<keyword evidence="6" id="KW-1185">Reference proteome</keyword>
<dbReference type="PANTHER" id="PTHR45615:SF40">
    <property type="entry name" value="MYOSIN HEAVY CHAIN, NON-MUSCLE"/>
    <property type="match status" value="1"/>
</dbReference>
<keyword evidence="1" id="KW-0175">Coiled coil</keyword>
<dbReference type="GO" id="GO:0016460">
    <property type="term" value="C:myosin II complex"/>
    <property type="evidence" value="ECO:0007669"/>
    <property type="project" value="TreeGrafter"/>
</dbReference>
<feature type="transmembrane region" description="Helical" evidence="3">
    <location>
        <begin position="313"/>
        <end position="332"/>
    </location>
</feature>
<proteinExistence type="predicted"/>
<dbReference type="EMBL" id="PQXI01000143">
    <property type="protein sequence ID" value="TGO23115.1"/>
    <property type="molecule type" value="Genomic_DNA"/>
</dbReference>
<dbReference type="AlphaFoldDB" id="A0A4Z1FFE4"/>
<evidence type="ECO:0000256" key="2">
    <source>
        <dbReference type="SAM" id="MobiDB-lite"/>
    </source>
</evidence>
<evidence type="ECO:0000256" key="3">
    <source>
        <dbReference type="SAM" id="Phobius"/>
    </source>
</evidence>
<dbReference type="GO" id="GO:0004672">
    <property type="term" value="F:protein kinase activity"/>
    <property type="evidence" value="ECO:0007669"/>
    <property type="project" value="InterPro"/>
</dbReference>
<sequence length="1112" mass="127350">MAAVAPNRFNPGGFRGVRKPPTTEEWEKFSDFEKDQKRGEEWMNRVYGWNINADADALCNSIWIPDKLLGKGIAVFKKGCTDAYGHSTRYERIVVKQASSSEAKARLQNGASILNRVREHFSFDADHIILPTRAYEEDAGTGADDTFDPAYVHEFAPETVGRTYTTYYEQGNLNQWLENNFGEQYLSENDLWSVMGCMAKICMTLEHGHTTKADHEFREQYQSVVHLDIRPESIFCKMNNNRREHSNGTQFLLGKFEKAAVVPSDPMDKIWMFRIRGRADPKWATPVCNYHLMTRSCAYIFIRSKNIPTWRDVALVHLVIFFGIGALLYYMITGRELGESAWNIGISDSPTDQGLKLYFGADLITEPIATQQEYSKTLIRTILQCLSYHPKDRIDAKELQALSAKALNLVDRQRMPGEVRFNPGDPAIILEPQEELQPNDYTPSDLSLKVYKPPADQPETLRARADKWLKRFFLFPNSAKSQQAREKQRLEYERQVEIQRQAEAAEATRKQVLADIEAAEAEEIRLQIEEEEEEDRRIAKKRAEKRAKIAAEMARKRAAANGEEGQQTLLPQPVRKRDRSSETIEERSHKRARSASPVRANTPATAAAQEGSAQPMDIDSNKDKNIPPPGDTDKPSGASKSPVGAQPYKFYLDPNIDIEEDPRIRGDPSFQVKYAGINTTVKKLDNNLTFWKDRAWWKGDLFEKANLPPEGKAFYDLIHSTHGKIPQAFSWSAQALALRKGAKENQEQDEKEKEKKRKEEKKQEEEKQEKERLEKEKAEKEKREKEEAEKEEQERERQAREEEARKQRAYRDLLEWKESQRKQQNRQDTRNADEIRAAEAKEKRQNPRLDPLIAINPEYEITLNNMKYLVRGLQYASQPYAWEDYAWWNGALMKKGDLPLPGWRYYRDLEEQGIYLVAHSGSYEETRQELQTVSEMIRQFDAKQGKKDAHLGLINPPLGGAARGINDDYEPPSTRKRRDVLSGLDMGGSEYWRAYNKLHYGGSIDQDSDDSVQEVAPPPANARSRTPPRQPRSVTASPAPKSSSGNAAVWFCPYCNEKEGGYMKKGSCAAHIANKHKKKKGPKRTPFVPKAAAPKAISPVPRYNPYSSRYWA</sequence>
<dbReference type="GO" id="GO:0032982">
    <property type="term" value="C:myosin filament"/>
    <property type="evidence" value="ECO:0007669"/>
    <property type="project" value="TreeGrafter"/>
</dbReference>
<feature type="compositionally biased region" description="Basic and acidic residues" evidence="2">
    <location>
        <begin position="741"/>
        <end position="753"/>
    </location>
</feature>
<name>A0A4Z1FFE4_9HELO</name>
<feature type="region of interest" description="Disordered" evidence="2">
    <location>
        <begin position="1"/>
        <end position="29"/>
    </location>
</feature>
<feature type="region of interest" description="Disordered" evidence="2">
    <location>
        <begin position="957"/>
        <end position="981"/>
    </location>
</feature>
<dbReference type="InterPro" id="IPR000719">
    <property type="entry name" value="Prot_kinase_dom"/>
</dbReference>
<dbReference type="PROSITE" id="PS50011">
    <property type="entry name" value="PROTEIN_KINASE_DOM"/>
    <property type="match status" value="1"/>
</dbReference>
<evidence type="ECO:0000256" key="1">
    <source>
        <dbReference type="SAM" id="Coils"/>
    </source>
</evidence>
<dbReference type="GO" id="GO:0000146">
    <property type="term" value="F:microfilament motor activity"/>
    <property type="evidence" value="ECO:0007669"/>
    <property type="project" value="TreeGrafter"/>
</dbReference>
<feature type="compositionally biased region" description="Basic and acidic residues" evidence="2">
    <location>
        <begin position="579"/>
        <end position="588"/>
    </location>
</feature>
<dbReference type="GO" id="GO:0005737">
    <property type="term" value="C:cytoplasm"/>
    <property type="evidence" value="ECO:0007669"/>
    <property type="project" value="TreeGrafter"/>
</dbReference>
<dbReference type="InterPro" id="IPR011009">
    <property type="entry name" value="Kinase-like_dom_sf"/>
</dbReference>
<feature type="region of interest" description="Disordered" evidence="2">
    <location>
        <begin position="1003"/>
        <end position="1044"/>
    </location>
</feature>
<feature type="compositionally biased region" description="Basic residues" evidence="2">
    <location>
        <begin position="1074"/>
        <end position="1083"/>
    </location>
</feature>
<feature type="region of interest" description="Disordered" evidence="2">
    <location>
        <begin position="1074"/>
        <end position="1093"/>
    </location>
</feature>
<feature type="domain" description="Protein kinase" evidence="4">
    <location>
        <begin position="63"/>
        <end position="407"/>
    </location>
</feature>
<dbReference type="Gene3D" id="1.10.510.10">
    <property type="entry name" value="Transferase(Phosphotransferase) domain 1"/>
    <property type="match status" value="1"/>
</dbReference>
<evidence type="ECO:0000259" key="4">
    <source>
        <dbReference type="PROSITE" id="PS50011"/>
    </source>
</evidence>
<keyword evidence="3" id="KW-1133">Transmembrane helix</keyword>
<accession>A0A4Z1FFE4</accession>
<dbReference type="GO" id="GO:0005524">
    <property type="term" value="F:ATP binding"/>
    <property type="evidence" value="ECO:0007669"/>
    <property type="project" value="InterPro"/>
</dbReference>
<protein>
    <recommendedName>
        <fullName evidence="4">Protein kinase domain-containing protein</fullName>
    </recommendedName>
</protein>
<feature type="region of interest" description="Disordered" evidence="2">
    <location>
        <begin position="740"/>
        <end position="844"/>
    </location>
</feature>
<gene>
    <name evidence="5" type="ORF">BPAE_0143g00130</name>
</gene>
<dbReference type="SUPFAM" id="SSF56112">
    <property type="entry name" value="Protein kinase-like (PK-like)"/>
    <property type="match status" value="1"/>
</dbReference>
<evidence type="ECO:0000313" key="5">
    <source>
        <dbReference type="EMBL" id="TGO23115.1"/>
    </source>
</evidence>
<evidence type="ECO:0000313" key="6">
    <source>
        <dbReference type="Proteomes" id="UP000297910"/>
    </source>
</evidence>
<dbReference type="Proteomes" id="UP000297910">
    <property type="component" value="Unassembled WGS sequence"/>
</dbReference>
<keyword evidence="3" id="KW-0812">Transmembrane</keyword>
<feature type="coiled-coil region" evidence="1">
    <location>
        <begin position="502"/>
        <end position="548"/>
    </location>
</feature>
<keyword evidence="3" id="KW-0472">Membrane</keyword>
<feature type="compositionally biased region" description="Basic and acidic residues" evidence="2">
    <location>
        <begin position="760"/>
        <end position="844"/>
    </location>
</feature>
<comment type="caution">
    <text evidence="5">The sequence shown here is derived from an EMBL/GenBank/DDBJ whole genome shotgun (WGS) entry which is preliminary data.</text>
</comment>
<dbReference type="GO" id="GO:0051015">
    <property type="term" value="F:actin filament binding"/>
    <property type="evidence" value="ECO:0007669"/>
    <property type="project" value="TreeGrafter"/>
</dbReference>
<reference evidence="5 6" key="1">
    <citation type="submission" date="2017-12" db="EMBL/GenBank/DDBJ databases">
        <title>Comparative genomics of Botrytis spp.</title>
        <authorList>
            <person name="Valero-Jimenez C.A."/>
            <person name="Tapia P."/>
            <person name="Veloso J."/>
            <person name="Silva-Moreno E."/>
            <person name="Staats M."/>
            <person name="Valdes J.H."/>
            <person name="Van Kan J.A.L."/>
        </authorList>
    </citation>
    <scope>NUCLEOTIDE SEQUENCE [LARGE SCALE GENOMIC DNA]</scope>
    <source>
        <strain evidence="5 6">Bp0003</strain>
    </source>
</reference>